<dbReference type="InterPro" id="IPR028348">
    <property type="entry name" value="FAD-binding_protein"/>
</dbReference>
<name>A0A9D1LLX2_9CLOT</name>
<dbReference type="PANTHER" id="PTHR42842">
    <property type="entry name" value="FAD/NAD(P)-BINDING OXIDOREDUCTASE"/>
    <property type="match status" value="1"/>
</dbReference>
<comment type="caution">
    <text evidence="2">The sequence shown here is derived from an EMBL/GenBank/DDBJ whole genome shotgun (WGS) entry which is preliminary data.</text>
</comment>
<dbReference type="Gene3D" id="3.50.50.60">
    <property type="entry name" value="FAD/NAD(P)-binding domain"/>
    <property type="match status" value="2"/>
</dbReference>
<protein>
    <recommendedName>
        <fullName evidence="1">FAD-dependent protein C-terminal domain-containing protein</fullName>
    </recommendedName>
</protein>
<evidence type="ECO:0000259" key="1">
    <source>
        <dbReference type="Pfam" id="PF21688"/>
    </source>
</evidence>
<proteinExistence type="predicted"/>
<sequence length="530" mass="56626">MSIIISGIKCSYQSLDSDAIGTAVRLCGLDKNQVRSAHVHKLSFDLRRGALHKVYSVELELEGDEQALCERLARPDVRLRGIVPEPRATGNRALAHPPVVCGLGPAGLFCALLLAEQGYRPIVLERGGPMDERDRAVDLFFSGGALDVDTNIQFGEGGAGAYSDGKLTTRIGDARCELVLRRLRAHGAPAEIMTRAHPHIGTDILKDVVVSIRRKITELGGTVLFHTTVSGLVSRSGHLAALRTSGGELPCSIAVLAIGHSARDTFEQLHRQGVPMQAKPFSVGVRIEHRQETIDRGLYGRYTGTPGLPPGEYFLSRRIGDRGCYSFCMCPGGTVVAAASEEGMVVTNGMSLHARDGVNANAALAVSVTPDDFADAGPLAGVDFQRKLERAAFEAGGRNYGAPVQCVGDFLRGQSSRRLGSVQPTYPRGWTLTDLNPLLPPFAAELLRESIPIFGKKMPGFDADDAVLTGLETRTSSPVRIVRQDTLYSPELSGLIPCGEGAGYAGGIMSAAVDGIRAAEQIMCEYAPLE</sequence>
<feature type="domain" description="FAD-dependent protein C-terminal" evidence="1">
    <location>
        <begin position="280"/>
        <end position="475"/>
    </location>
</feature>
<accession>A0A9D1LLX2</accession>
<dbReference type="InterPro" id="IPR049516">
    <property type="entry name" value="FAD-depend_C"/>
</dbReference>
<reference evidence="2" key="2">
    <citation type="journal article" date="2021" name="PeerJ">
        <title>Extensive microbial diversity within the chicken gut microbiome revealed by metagenomics and culture.</title>
        <authorList>
            <person name="Gilroy R."/>
            <person name="Ravi A."/>
            <person name="Getino M."/>
            <person name="Pursley I."/>
            <person name="Horton D.L."/>
            <person name="Alikhan N.F."/>
            <person name="Baker D."/>
            <person name="Gharbi K."/>
            <person name="Hall N."/>
            <person name="Watson M."/>
            <person name="Adriaenssens E.M."/>
            <person name="Foster-Nyarko E."/>
            <person name="Jarju S."/>
            <person name="Secka A."/>
            <person name="Antonio M."/>
            <person name="Oren A."/>
            <person name="Chaudhuri R.R."/>
            <person name="La Ragione R."/>
            <person name="Hildebrand F."/>
            <person name="Pallen M.J."/>
        </authorList>
    </citation>
    <scope>NUCLEOTIDE SEQUENCE</scope>
    <source>
        <strain evidence="2">CHK191-8634</strain>
    </source>
</reference>
<dbReference type="InterPro" id="IPR036188">
    <property type="entry name" value="FAD/NAD-bd_sf"/>
</dbReference>
<dbReference type="PANTHER" id="PTHR42842:SF3">
    <property type="entry name" value="FAD_NAD(P)-BINDING OXIDOREDUCTASE FAMILY PROTEIN"/>
    <property type="match status" value="1"/>
</dbReference>
<dbReference type="Proteomes" id="UP000824073">
    <property type="component" value="Unassembled WGS sequence"/>
</dbReference>
<dbReference type="EMBL" id="DVMR01000061">
    <property type="protein sequence ID" value="HIU44277.1"/>
    <property type="molecule type" value="Genomic_DNA"/>
</dbReference>
<dbReference type="Pfam" id="PF21688">
    <property type="entry name" value="FAD-depend_C"/>
    <property type="match status" value="1"/>
</dbReference>
<evidence type="ECO:0000313" key="3">
    <source>
        <dbReference type="Proteomes" id="UP000824073"/>
    </source>
</evidence>
<dbReference type="SUPFAM" id="SSF51905">
    <property type="entry name" value="FAD/NAD(P)-binding domain"/>
    <property type="match status" value="1"/>
</dbReference>
<gene>
    <name evidence="2" type="ORF">IAB67_08290</name>
</gene>
<dbReference type="AlphaFoldDB" id="A0A9D1LLX2"/>
<evidence type="ECO:0000313" key="2">
    <source>
        <dbReference type="EMBL" id="HIU44277.1"/>
    </source>
</evidence>
<organism evidence="2 3">
    <name type="scientific">Candidatus Ventrousia excrementavium</name>
    <dbReference type="NCBI Taxonomy" id="2840961"/>
    <lineage>
        <taxon>Bacteria</taxon>
        <taxon>Bacillati</taxon>
        <taxon>Bacillota</taxon>
        <taxon>Clostridia</taxon>
        <taxon>Eubacteriales</taxon>
        <taxon>Clostridiaceae</taxon>
        <taxon>Clostridiaceae incertae sedis</taxon>
        <taxon>Candidatus Ventrousia</taxon>
    </lineage>
</organism>
<dbReference type="PIRSF" id="PIRSF038984">
    <property type="entry name" value="FAD_binding_protein"/>
    <property type="match status" value="1"/>
</dbReference>
<reference evidence="2" key="1">
    <citation type="submission" date="2020-10" db="EMBL/GenBank/DDBJ databases">
        <authorList>
            <person name="Gilroy R."/>
        </authorList>
    </citation>
    <scope>NUCLEOTIDE SEQUENCE</scope>
    <source>
        <strain evidence="2">CHK191-8634</strain>
    </source>
</reference>
<dbReference type="Gene3D" id="3.30.70.2700">
    <property type="match status" value="1"/>
</dbReference>